<dbReference type="OMA" id="HQGRAAY"/>
<dbReference type="GeneID" id="28973586"/>
<proteinExistence type="predicted"/>
<dbReference type="Gene3D" id="2.60.120.10">
    <property type="entry name" value="Jelly Rolls"/>
    <property type="match status" value="1"/>
</dbReference>
<feature type="non-terminal residue" evidence="2">
    <location>
        <position position="1"/>
    </location>
</feature>
<dbReference type="SUPFAM" id="SSF51182">
    <property type="entry name" value="RmlC-like cupins"/>
    <property type="match status" value="1"/>
</dbReference>
<sequence length="129" mass="13971">HLHHQGRAAYTLIRPAQEGSGGGRVEVRRVTVGSDAARGEVRQLVVEGGWWKASRIPGDDLVEGDADRVGCLISEVVVPGFSFDDHAFLTRSGLFELFGGDESSPEVQEFLPFVQEDQGVSGRALSSHR</sequence>
<dbReference type="EMBL" id="KQ474074">
    <property type="protein sequence ID" value="KPV77562.1"/>
    <property type="molecule type" value="Genomic_DNA"/>
</dbReference>
<accession>A0A194SAC7</accession>
<dbReference type="InterPro" id="IPR039935">
    <property type="entry name" value="YML079W-like"/>
</dbReference>
<dbReference type="PANTHER" id="PTHR33387">
    <property type="entry name" value="RMLC-LIKE JELLY ROLL FOLD PROTEIN"/>
    <property type="match status" value="1"/>
</dbReference>
<keyword evidence="3" id="KW-1185">Reference proteome</keyword>
<feature type="domain" description="DUF985" evidence="1">
    <location>
        <begin position="1"/>
        <end position="88"/>
    </location>
</feature>
<dbReference type="PANTHER" id="PTHR33387:SF3">
    <property type="entry name" value="DUF985 DOMAIN-CONTAINING PROTEIN"/>
    <property type="match status" value="1"/>
</dbReference>
<dbReference type="AlphaFoldDB" id="A0A194SAC7"/>
<evidence type="ECO:0000313" key="3">
    <source>
        <dbReference type="Proteomes" id="UP000053890"/>
    </source>
</evidence>
<dbReference type="RefSeq" id="XP_018273611.1">
    <property type="nucleotide sequence ID" value="XM_018413137.1"/>
</dbReference>
<organism evidence="2 3">
    <name type="scientific">Rhodotorula graminis (strain WP1)</name>
    <dbReference type="NCBI Taxonomy" id="578459"/>
    <lineage>
        <taxon>Eukaryota</taxon>
        <taxon>Fungi</taxon>
        <taxon>Dikarya</taxon>
        <taxon>Basidiomycota</taxon>
        <taxon>Pucciniomycotina</taxon>
        <taxon>Microbotryomycetes</taxon>
        <taxon>Sporidiobolales</taxon>
        <taxon>Sporidiobolaceae</taxon>
        <taxon>Rhodotorula</taxon>
    </lineage>
</organism>
<protein>
    <recommendedName>
        <fullName evidence="1">DUF985 domain-containing protein</fullName>
    </recommendedName>
</protein>
<name>A0A194SAC7_RHOGW</name>
<evidence type="ECO:0000259" key="1">
    <source>
        <dbReference type="Pfam" id="PF06172"/>
    </source>
</evidence>
<dbReference type="InterPro" id="IPR011051">
    <property type="entry name" value="RmlC_Cupin_sf"/>
</dbReference>
<dbReference type="OrthoDB" id="6614653at2759"/>
<dbReference type="Pfam" id="PF06172">
    <property type="entry name" value="Cupin_5"/>
    <property type="match status" value="1"/>
</dbReference>
<gene>
    <name evidence="2" type="ORF">RHOBADRAFT_33711</name>
</gene>
<dbReference type="Proteomes" id="UP000053890">
    <property type="component" value="Unassembled WGS sequence"/>
</dbReference>
<dbReference type="InterPro" id="IPR014710">
    <property type="entry name" value="RmlC-like_jellyroll"/>
</dbReference>
<evidence type="ECO:0000313" key="2">
    <source>
        <dbReference type="EMBL" id="KPV77562.1"/>
    </source>
</evidence>
<reference evidence="2 3" key="1">
    <citation type="journal article" date="2015" name="Front. Microbiol.">
        <title>Genome sequence of the plant growth promoting endophytic yeast Rhodotorula graminis WP1.</title>
        <authorList>
            <person name="Firrincieli A."/>
            <person name="Otillar R."/>
            <person name="Salamov A."/>
            <person name="Schmutz J."/>
            <person name="Khan Z."/>
            <person name="Redman R.S."/>
            <person name="Fleck N.D."/>
            <person name="Lindquist E."/>
            <person name="Grigoriev I.V."/>
            <person name="Doty S.L."/>
        </authorList>
    </citation>
    <scope>NUCLEOTIDE SEQUENCE [LARGE SCALE GENOMIC DNA]</scope>
    <source>
        <strain evidence="2 3">WP1</strain>
    </source>
</reference>
<dbReference type="InterPro" id="IPR009327">
    <property type="entry name" value="Cupin_DUF985"/>
</dbReference>